<accession>A0A7W7AI44</accession>
<gene>
    <name evidence="2" type="ORF">GGQ96_000558</name>
</gene>
<evidence type="ECO:0000313" key="3">
    <source>
        <dbReference type="Proteomes" id="UP000574769"/>
    </source>
</evidence>
<comment type="caution">
    <text evidence="2">The sequence shown here is derived from an EMBL/GenBank/DDBJ whole genome shotgun (WGS) entry which is preliminary data.</text>
</comment>
<proteinExistence type="predicted"/>
<dbReference type="Proteomes" id="UP000574769">
    <property type="component" value="Unassembled WGS sequence"/>
</dbReference>
<dbReference type="EMBL" id="JACHNY010000001">
    <property type="protein sequence ID" value="MBB4616452.1"/>
    <property type="molecule type" value="Genomic_DNA"/>
</dbReference>
<evidence type="ECO:0000313" key="2">
    <source>
        <dbReference type="EMBL" id="MBB4616452.1"/>
    </source>
</evidence>
<organism evidence="2 3">
    <name type="scientific">Sphingomonas abaci</name>
    <dbReference type="NCBI Taxonomy" id="237611"/>
    <lineage>
        <taxon>Bacteria</taxon>
        <taxon>Pseudomonadati</taxon>
        <taxon>Pseudomonadota</taxon>
        <taxon>Alphaproteobacteria</taxon>
        <taxon>Sphingomonadales</taxon>
        <taxon>Sphingomonadaceae</taxon>
        <taxon>Sphingomonas</taxon>
    </lineage>
</organism>
<protein>
    <submittedName>
        <fullName evidence="2">Uncharacterized protein</fullName>
    </submittedName>
</protein>
<sequence>MTLPGGLRRGTGAGRFNPSDSVASPFPLPY</sequence>
<feature type="region of interest" description="Disordered" evidence="1">
    <location>
        <begin position="1"/>
        <end position="30"/>
    </location>
</feature>
<evidence type="ECO:0000256" key="1">
    <source>
        <dbReference type="SAM" id="MobiDB-lite"/>
    </source>
</evidence>
<reference evidence="2 3" key="1">
    <citation type="submission" date="2020-08" db="EMBL/GenBank/DDBJ databases">
        <title>Genomic Encyclopedia of Type Strains, Phase IV (KMG-IV): sequencing the most valuable type-strain genomes for metagenomic binning, comparative biology and taxonomic classification.</title>
        <authorList>
            <person name="Goeker M."/>
        </authorList>
    </citation>
    <scope>NUCLEOTIDE SEQUENCE [LARGE SCALE GENOMIC DNA]</scope>
    <source>
        <strain evidence="2 3">DSM 15867</strain>
    </source>
</reference>
<keyword evidence="3" id="KW-1185">Reference proteome</keyword>
<name>A0A7W7AI44_9SPHN</name>
<dbReference type="AlphaFoldDB" id="A0A7W7AI44"/>